<comment type="similarity">
    <text evidence="2">Belongs to the glycosyltransferase 31 family.</text>
</comment>
<dbReference type="Pfam" id="PF01762">
    <property type="entry name" value="Galactosyl_T"/>
    <property type="match status" value="2"/>
</dbReference>
<dbReference type="PANTHER" id="PTHR11214">
    <property type="entry name" value="BETA-1,3-N-ACETYLGLUCOSAMINYLTRANSFERASE"/>
    <property type="match status" value="1"/>
</dbReference>
<proteinExistence type="inferred from homology"/>
<evidence type="ECO:0000256" key="5">
    <source>
        <dbReference type="ARBA" id="ARBA00022692"/>
    </source>
</evidence>
<feature type="transmembrane region" description="Helical" evidence="11">
    <location>
        <begin position="363"/>
        <end position="382"/>
    </location>
</feature>
<feature type="transmembrane region" description="Helical" evidence="11">
    <location>
        <begin position="287"/>
        <end position="309"/>
    </location>
</feature>
<keyword evidence="8" id="KW-0333">Golgi apparatus</keyword>
<comment type="caution">
    <text evidence="12">The sequence shown here is derived from an EMBL/GenBank/DDBJ whole genome shotgun (WGS) entry which is preliminary data.</text>
</comment>
<dbReference type="GO" id="GO:0006493">
    <property type="term" value="P:protein O-linked glycosylation"/>
    <property type="evidence" value="ECO:0007669"/>
    <property type="project" value="TreeGrafter"/>
</dbReference>
<organism evidence="12 13">
    <name type="scientific">Manduca sexta</name>
    <name type="common">Tobacco hawkmoth</name>
    <name type="synonym">Tobacco hornworm</name>
    <dbReference type="NCBI Taxonomy" id="7130"/>
    <lineage>
        <taxon>Eukaryota</taxon>
        <taxon>Metazoa</taxon>
        <taxon>Ecdysozoa</taxon>
        <taxon>Arthropoda</taxon>
        <taxon>Hexapoda</taxon>
        <taxon>Insecta</taxon>
        <taxon>Pterygota</taxon>
        <taxon>Neoptera</taxon>
        <taxon>Endopterygota</taxon>
        <taxon>Lepidoptera</taxon>
        <taxon>Glossata</taxon>
        <taxon>Ditrysia</taxon>
        <taxon>Bombycoidea</taxon>
        <taxon>Sphingidae</taxon>
        <taxon>Sphinginae</taxon>
        <taxon>Sphingini</taxon>
        <taxon>Manduca</taxon>
    </lineage>
</organism>
<keyword evidence="7 11" id="KW-1133">Transmembrane helix</keyword>
<keyword evidence="6" id="KW-0735">Signal-anchor</keyword>
<dbReference type="PANTHER" id="PTHR11214:SF3">
    <property type="entry name" value="BETA-1,3-GALACTOSYLTRANSFERASE 6"/>
    <property type="match status" value="1"/>
</dbReference>
<evidence type="ECO:0000313" key="12">
    <source>
        <dbReference type="EMBL" id="KAG6443674.1"/>
    </source>
</evidence>
<dbReference type="InterPro" id="IPR002659">
    <property type="entry name" value="Glyco_trans_31"/>
</dbReference>
<comment type="subcellular location">
    <subcellularLocation>
        <location evidence="1">Golgi apparatus membrane</location>
        <topology evidence="1">Single-pass type II membrane protein</topology>
    </subcellularLocation>
</comment>
<keyword evidence="9 11" id="KW-0472">Membrane</keyword>
<keyword evidence="3" id="KW-0328">Glycosyltransferase</keyword>
<evidence type="ECO:0008006" key="14">
    <source>
        <dbReference type="Google" id="ProtNLM"/>
    </source>
</evidence>
<gene>
    <name evidence="12" type="ORF">O3G_MSEX002974</name>
</gene>
<evidence type="ECO:0000256" key="9">
    <source>
        <dbReference type="ARBA" id="ARBA00023136"/>
    </source>
</evidence>
<evidence type="ECO:0000256" key="6">
    <source>
        <dbReference type="ARBA" id="ARBA00022968"/>
    </source>
</evidence>
<evidence type="ECO:0000256" key="8">
    <source>
        <dbReference type="ARBA" id="ARBA00023034"/>
    </source>
</evidence>
<evidence type="ECO:0000256" key="4">
    <source>
        <dbReference type="ARBA" id="ARBA00022679"/>
    </source>
</evidence>
<keyword evidence="10" id="KW-0325">Glycoprotein</keyword>
<keyword evidence="13" id="KW-1185">Reference proteome</keyword>
<evidence type="ECO:0000256" key="3">
    <source>
        <dbReference type="ARBA" id="ARBA00022676"/>
    </source>
</evidence>
<accession>A0A922CF71</accession>
<reference evidence="12" key="1">
    <citation type="journal article" date="2016" name="Insect Biochem. Mol. Biol.">
        <title>Multifaceted biological insights from a draft genome sequence of the tobacco hornworm moth, Manduca sexta.</title>
        <authorList>
            <person name="Kanost M.R."/>
            <person name="Arrese E.L."/>
            <person name="Cao X."/>
            <person name="Chen Y.R."/>
            <person name="Chellapilla S."/>
            <person name="Goldsmith M.R."/>
            <person name="Grosse-Wilde E."/>
            <person name="Heckel D.G."/>
            <person name="Herndon N."/>
            <person name="Jiang H."/>
            <person name="Papanicolaou A."/>
            <person name="Qu J."/>
            <person name="Soulages J.L."/>
            <person name="Vogel H."/>
            <person name="Walters J."/>
            <person name="Waterhouse R.M."/>
            <person name="Ahn S.J."/>
            <person name="Almeida F.C."/>
            <person name="An C."/>
            <person name="Aqrawi P."/>
            <person name="Bretschneider A."/>
            <person name="Bryant W.B."/>
            <person name="Bucks S."/>
            <person name="Chao H."/>
            <person name="Chevignon G."/>
            <person name="Christen J.M."/>
            <person name="Clarke D.F."/>
            <person name="Dittmer N.T."/>
            <person name="Ferguson L.C.F."/>
            <person name="Garavelou S."/>
            <person name="Gordon K.H.J."/>
            <person name="Gunaratna R.T."/>
            <person name="Han Y."/>
            <person name="Hauser F."/>
            <person name="He Y."/>
            <person name="Heidel-Fischer H."/>
            <person name="Hirsh A."/>
            <person name="Hu Y."/>
            <person name="Jiang H."/>
            <person name="Kalra D."/>
            <person name="Klinner C."/>
            <person name="Konig C."/>
            <person name="Kovar C."/>
            <person name="Kroll A.R."/>
            <person name="Kuwar S.S."/>
            <person name="Lee S.L."/>
            <person name="Lehman R."/>
            <person name="Li K."/>
            <person name="Li Z."/>
            <person name="Liang H."/>
            <person name="Lovelace S."/>
            <person name="Lu Z."/>
            <person name="Mansfield J.H."/>
            <person name="McCulloch K.J."/>
            <person name="Mathew T."/>
            <person name="Morton B."/>
            <person name="Muzny D.M."/>
            <person name="Neunemann D."/>
            <person name="Ongeri F."/>
            <person name="Pauchet Y."/>
            <person name="Pu L.L."/>
            <person name="Pyrousis I."/>
            <person name="Rao X.J."/>
            <person name="Redding A."/>
            <person name="Roesel C."/>
            <person name="Sanchez-Gracia A."/>
            <person name="Schaack S."/>
            <person name="Shukla A."/>
            <person name="Tetreau G."/>
            <person name="Wang Y."/>
            <person name="Xiong G.H."/>
            <person name="Traut W."/>
            <person name="Walsh T.K."/>
            <person name="Worley K.C."/>
            <person name="Wu D."/>
            <person name="Wu W."/>
            <person name="Wu Y.Q."/>
            <person name="Zhang X."/>
            <person name="Zou Z."/>
            <person name="Zucker H."/>
            <person name="Briscoe A.D."/>
            <person name="Burmester T."/>
            <person name="Clem R.J."/>
            <person name="Feyereisen R."/>
            <person name="Grimmelikhuijzen C.J.P."/>
            <person name="Hamodrakas S.J."/>
            <person name="Hansson B.S."/>
            <person name="Huguet E."/>
            <person name="Jermiin L.S."/>
            <person name="Lan Q."/>
            <person name="Lehman H.K."/>
            <person name="Lorenzen M."/>
            <person name="Merzendorfer H."/>
            <person name="Michalopoulos I."/>
            <person name="Morton D.B."/>
            <person name="Muthukrishnan S."/>
            <person name="Oakeshott J.G."/>
            <person name="Palmer W."/>
            <person name="Park Y."/>
            <person name="Passarelli A.L."/>
            <person name="Rozas J."/>
            <person name="Schwartz L.M."/>
            <person name="Smith W."/>
            <person name="Southgate A."/>
            <person name="Vilcinskas A."/>
            <person name="Vogt R."/>
            <person name="Wang P."/>
            <person name="Werren J."/>
            <person name="Yu X.Q."/>
            <person name="Zhou J.J."/>
            <person name="Brown S.J."/>
            <person name="Scherer S.E."/>
            <person name="Richards S."/>
            <person name="Blissard G.W."/>
        </authorList>
    </citation>
    <scope>NUCLEOTIDE SEQUENCE</scope>
</reference>
<dbReference type="GO" id="GO:0016758">
    <property type="term" value="F:hexosyltransferase activity"/>
    <property type="evidence" value="ECO:0007669"/>
    <property type="project" value="InterPro"/>
</dbReference>
<protein>
    <recommendedName>
        <fullName evidence="14">Hexosyltransferase</fullName>
    </recommendedName>
</protein>
<name>A0A922CF71_MANSE</name>
<dbReference type="GO" id="GO:0000139">
    <property type="term" value="C:Golgi membrane"/>
    <property type="evidence" value="ECO:0007669"/>
    <property type="project" value="UniProtKB-SubCell"/>
</dbReference>
<dbReference type="AlphaFoldDB" id="A0A922CF71"/>
<dbReference type="Proteomes" id="UP000791440">
    <property type="component" value="Unassembled WGS sequence"/>
</dbReference>
<dbReference type="FunFam" id="3.90.550.50:FF:000001">
    <property type="entry name" value="Hexosyltransferase"/>
    <property type="match status" value="2"/>
</dbReference>
<evidence type="ECO:0000256" key="11">
    <source>
        <dbReference type="SAM" id="Phobius"/>
    </source>
</evidence>
<evidence type="ECO:0000256" key="1">
    <source>
        <dbReference type="ARBA" id="ARBA00004323"/>
    </source>
</evidence>
<keyword evidence="5 11" id="KW-0812">Transmembrane</keyword>
<dbReference type="EMBL" id="JH668304">
    <property type="protein sequence ID" value="KAG6443674.1"/>
    <property type="molecule type" value="Genomic_DNA"/>
</dbReference>
<keyword evidence="4" id="KW-0808">Transferase</keyword>
<reference evidence="12" key="2">
    <citation type="submission" date="2020-12" db="EMBL/GenBank/DDBJ databases">
        <authorList>
            <person name="Kanost M."/>
        </authorList>
    </citation>
    <scope>NUCLEOTIDE SEQUENCE</scope>
</reference>
<evidence type="ECO:0000256" key="10">
    <source>
        <dbReference type="ARBA" id="ARBA00023180"/>
    </source>
</evidence>
<evidence type="ECO:0000256" key="7">
    <source>
        <dbReference type="ARBA" id="ARBA00022989"/>
    </source>
</evidence>
<sequence>MAKCLQICIDNGRKKLTALLLVLCGVAAVTAVWVLDQVCAALAPPPPLVQDLSHFRRNRSLAHYLDNVQLLIEPSSTHCSGVEEVPLIAVVPTSPSRYDHRAVVRETWGKHQPTYFLLGIDGYHVDENLVTTYLEAKQYGDLIVYDFRDHYQNLTLKTALLLQWTLERCPQAKLLYKIDDDVFLNPWRLKEVLKDHEDAKLLGYKVSNVGLHRDEYNKWYIPRWLYPWDIVPEYLNGPGYIFNTKYIKKILKTARNIPMINLEDIYFTYLVSKEALGLELSHDKRLYVYKPLLFFACNYWSIATAHSMTPQEMGIMWKRIEKLSRNKPDPVNIKYSGQLSILDKELLIQFEEPRTRRVGRKKLVALLLVLCCVAMLVTVWLLDQVCAALALPPPPVKDLSHFRRDRSLAHYLDNVQLLIEPLSTHCSGVEEIPLLALVATSPSRYDHRAVVRETWGKYQPTYFLLGLDGDHVDEDLVSTYLEAKLYRDMIVYDFRDHYQNLTLKTALMLQWTLERCPQAKLLYKIDDDVFLNPWRLKDVLKDHEDAKLLGYKISNNWLHRDEYNKWYIPRWLFPRDVVPEYLSGPGYIFNTKYINEILKTARKIPMINLEDIYFTFLVSKEALGLELSDDKRMNVFKPLLPFICNYWSLASAHSLTPQELETLWKRIENLPTKIFYWLLSLDSLVHDIGRRCAYYATSYLVKS</sequence>
<evidence type="ECO:0000313" key="13">
    <source>
        <dbReference type="Proteomes" id="UP000791440"/>
    </source>
</evidence>
<evidence type="ECO:0000256" key="2">
    <source>
        <dbReference type="ARBA" id="ARBA00008661"/>
    </source>
</evidence>